<feature type="domain" description="Glycosyltransferase N-terminal" evidence="3">
    <location>
        <begin position="7"/>
        <end position="43"/>
    </location>
</feature>
<keyword evidence="2" id="KW-0808">Transferase</keyword>
<evidence type="ECO:0000313" key="4">
    <source>
        <dbReference type="EMBL" id="OMO89781.1"/>
    </source>
</evidence>
<dbReference type="InterPro" id="IPR058980">
    <property type="entry name" value="Glyco_transf_N"/>
</dbReference>
<organism evidence="4 5">
    <name type="scientific">Corchorus olitorius</name>
    <dbReference type="NCBI Taxonomy" id="93759"/>
    <lineage>
        <taxon>Eukaryota</taxon>
        <taxon>Viridiplantae</taxon>
        <taxon>Streptophyta</taxon>
        <taxon>Embryophyta</taxon>
        <taxon>Tracheophyta</taxon>
        <taxon>Spermatophyta</taxon>
        <taxon>Magnoliopsida</taxon>
        <taxon>eudicotyledons</taxon>
        <taxon>Gunneridae</taxon>
        <taxon>Pentapetalae</taxon>
        <taxon>rosids</taxon>
        <taxon>malvids</taxon>
        <taxon>Malvales</taxon>
        <taxon>Malvaceae</taxon>
        <taxon>Grewioideae</taxon>
        <taxon>Apeibeae</taxon>
        <taxon>Corchorus</taxon>
    </lineage>
</organism>
<reference evidence="5" key="1">
    <citation type="submission" date="2013-09" db="EMBL/GenBank/DDBJ databases">
        <title>Corchorus olitorius genome sequencing.</title>
        <authorList>
            <person name="Alam M."/>
            <person name="Haque M.S."/>
            <person name="Islam M.S."/>
            <person name="Emdad E.M."/>
            <person name="Islam M.M."/>
            <person name="Ahmed B."/>
            <person name="Halim A."/>
            <person name="Hossen Q.M.M."/>
            <person name="Hossain M.Z."/>
            <person name="Ahmed R."/>
            <person name="Khan M.M."/>
            <person name="Islam R."/>
            <person name="Rashid M.M."/>
            <person name="Khan S.A."/>
            <person name="Rahman M.S."/>
            <person name="Alam M."/>
            <person name="Yahiya A.S."/>
            <person name="Khan M.S."/>
            <person name="Azam M.S."/>
            <person name="Haque T."/>
            <person name="Lashkar M.Z.H."/>
            <person name="Akhand A.I."/>
            <person name="Morshed G."/>
            <person name="Roy S."/>
            <person name="Uddin K.S."/>
            <person name="Rabeya T."/>
            <person name="Hossain A.S."/>
            <person name="Chowdhury A."/>
            <person name="Snigdha A.R."/>
            <person name="Mortoza M.S."/>
            <person name="Matin S.A."/>
            <person name="Hoque S.M.E."/>
            <person name="Islam M.K."/>
            <person name="Roy D.K."/>
            <person name="Haider R."/>
            <person name="Moosa M.M."/>
            <person name="Elias S.M."/>
            <person name="Hasan A.M."/>
            <person name="Jahan S."/>
            <person name="Shafiuddin M."/>
            <person name="Mahmood N."/>
            <person name="Shommy N.S."/>
        </authorList>
    </citation>
    <scope>NUCLEOTIDE SEQUENCE [LARGE SCALE GENOMIC DNA]</scope>
    <source>
        <strain evidence="5">cv. O-4</strain>
    </source>
</reference>
<dbReference type="EMBL" id="AWUE01016673">
    <property type="protein sequence ID" value="OMO89781.1"/>
    <property type="molecule type" value="Genomic_DNA"/>
</dbReference>
<accession>A0A1R3J4N0</accession>
<keyword evidence="2" id="KW-0328">Glycosyltransferase</keyword>
<dbReference type="SUPFAM" id="SSF53756">
    <property type="entry name" value="UDP-Glycosyltransferase/glycogen phosphorylase"/>
    <property type="match status" value="1"/>
</dbReference>
<evidence type="ECO:0000259" key="3">
    <source>
        <dbReference type="Pfam" id="PF26168"/>
    </source>
</evidence>
<evidence type="ECO:0000256" key="1">
    <source>
        <dbReference type="ARBA" id="ARBA00009995"/>
    </source>
</evidence>
<dbReference type="OrthoDB" id="5835829at2759"/>
<feature type="non-terminal residue" evidence="4">
    <location>
        <position position="136"/>
    </location>
</feature>
<protein>
    <submittedName>
        <fullName evidence="4">UDP-glucuronosyl/UDP-glucosyltransferase</fullName>
    </submittedName>
</protein>
<dbReference type="Pfam" id="PF26168">
    <property type="entry name" value="Glyco_transf_N"/>
    <property type="match status" value="1"/>
</dbReference>
<dbReference type="AlphaFoldDB" id="A0A1R3J4N0"/>
<dbReference type="GO" id="GO:0080043">
    <property type="term" value="F:quercetin 3-O-glucosyltransferase activity"/>
    <property type="evidence" value="ECO:0007669"/>
    <property type="project" value="TreeGrafter"/>
</dbReference>
<dbReference type="Gene3D" id="3.40.50.2000">
    <property type="entry name" value="Glycogen Phosphorylase B"/>
    <property type="match status" value="1"/>
</dbReference>
<comment type="caution">
    <text evidence="4">The sequence shown here is derived from an EMBL/GenBank/DDBJ whole genome shotgun (WGS) entry which is preliminary data.</text>
</comment>
<dbReference type="PANTHER" id="PTHR11926">
    <property type="entry name" value="GLUCOSYL/GLUCURONOSYL TRANSFERASES"/>
    <property type="match status" value="1"/>
</dbReference>
<dbReference type="PANTHER" id="PTHR11926:SF1412">
    <property type="entry name" value="UDP-GLYCOSYLTRANSFERASE 83A1-LIKE"/>
    <property type="match status" value="1"/>
</dbReference>
<name>A0A1R3J4N0_9ROSI</name>
<dbReference type="STRING" id="93759.A0A1R3J4N0"/>
<dbReference type="Proteomes" id="UP000187203">
    <property type="component" value="Unassembled WGS sequence"/>
</dbReference>
<sequence>MARKPHVLVIPFPAQGHVAPFMKLAIQIAAHGVKVTFVNSESVHEKLIASTSGDIKEIRLVTIPDGLDAAGQRNIVTFTKQARIGMPGPLKDLIEQSNSTNENITCILADTNAVWALQVAKEMGIERIAVLVAGPA</sequence>
<gene>
    <name evidence="4" type="ORF">COLO4_19594</name>
</gene>
<evidence type="ECO:0000313" key="5">
    <source>
        <dbReference type="Proteomes" id="UP000187203"/>
    </source>
</evidence>
<comment type="similarity">
    <text evidence="1">Belongs to the UDP-glycosyltransferase family.</text>
</comment>
<keyword evidence="5" id="KW-1185">Reference proteome</keyword>
<dbReference type="GO" id="GO:0080044">
    <property type="term" value="F:quercetin 7-O-glucosyltransferase activity"/>
    <property type="evidence" value="ECO:0007669"/>
    <property type="project" value="TreeGrafter"/>
</dbReference>
<proteinExistence type="inferred from homology"/>
<evidence type="ECO:0000256" key="2">
    <source>
        <dbReference type="ARBA" id="ARBA00022676"/>
    </source>
</evidence>